<dbReference type="AlphaFoldDB" id="A0AAD5KAZ5"/>
<keyword evidence="3" id="KW-1185">Reference proteome</keyword>
<reference evidence="2" key="2">
    <citation type="submission" date="2023-02" db="EMBL/GenBank/DDBJ databases">
        <authorList>
            <consortium name="DOE Joint Genome Institute"/>
            <person name="Mondo S.J."/>
            <person name="Chang Y."/>
            <person name="Wang Y."/>
            <person name="Ahrendt S."/>
            <person name="Andreopoulos W."/>
            <person name="Barry K."/>
            <person name="Beard J."/>
            <person name="Benny G.L."/>
            <person name="Blankenship S."/>
            <person name="Bonito G."/>
            <person name="Cuomo C."/>
            <person name="Desiro A."/>
            <person name="Gervers K.A."/>
            <person name="Hundley H."/>
            <person name="Kuo A."/>
            <person name="LaButti K."/>
            <person name="Lang B.F."/>
            <person name="Lipzen A."/>
            <person name="O'Donnell K."/>
            <person name="Pangilinan J."/>
            <person name="Reynolds N."/>
            <person name="Sandor L."/>
            <person name="Smith M.W."/>
            <person name="Tsang A."/>
            <person name="Grigoriev I.V."/>
            <person name="Stajich J.E."/>
            <person name="Spatafora J.W."/>
        </authorList>
    </citation>
    <scope>NUCLEOTIDE SEQUENCE</scope>
    <source>
        <strain evidence="2">RSA 2281</strain>
    </source>
</reference>
<name>A0AAD5KAZ5_9FUNG</name>
<sequence length="327" mass="37629">MSKLILNHPDIVQIVAETLFDHNAVDHFTSCPTEWPDGTASDVIYVSDAEKYKPVLIEVQRNVDQEFLLRLISYSVCAQRKYKKPPVILVFVISTINPAIRDQMVTNQEKAFLMDFPCDVWAHSCHFVDATSIADKLSVPLHPFLALSSFLIDEQPSLLTHTSQPDPTIRKLYTLAKRMFDDYLVKEDTLFHRCTRIIDNTETKITNALTSLRQDVPTIRQRKRTEKALEEGLHLICSFKRQCRAAEDDTENESDTVPPPTTATSAISLPSSSTNDNEFVQSWLDTNEWVHIPWQTIYQEGKEMGQFKSINSWKSVKSGYYRWSKRR</sequence>
<evidence type="ECO:0000313" key="2">
    <source>
        <dbReference type="EMBL" id="KAI9264933.1"/>
    </source>
</evidence>
<feature type="region of interest" description="Disordered" evidence="1">
    <location>
        <begin position="247"/>
        <end position="274"/>
    </location>
</feature>
<reference evidence="2" key="1">
    <citation type="journal article" date="2022" name="IScience">
        <title>Evolution of zygomycete secretomes and the origins of terrestrial fungal ecologies.</title>
        <authorList>
            <person name="Chang Y."/>
            <person name="Wang Y."/>
            <person name="Mondo S."/>
            <person name="Ahrendt S."/>
            <person name="Andreopoulos W."/>
            <person name="Barry K."/>
            <person name="Beard J."/>
            <person name="Benny G.L."/>
            <person name="Blankenship S."/>
            <person name="Bonito G."/>
            <person name="Cuomo C."/>
            <person name="Desiro A."/>
            <person name="Gervers K.A."/>
            <person name="Hundley H."/>
            <person name="Kuo A."/>
            <person name="LaButti K."/>
            <person name="Lang B.F."/>
            <person name="Lipzen A."/>
            <person name="O'Donnell K."/>
            <person name="Pangilinan J."/>
            <person name="Reynolds N."/>
            <person name="Sandor L."/>
            <person name="Smith M.E."/>
            <person name="Tsang A."/>
            <person name="Grigoriev I.V."/>
            <person name="Stajich J.E."/>
            <person name="Spatafora J.W."/>
        </authorList>
    </citation>
    <scope>NUCLEOTIDE SEQUENCE</scope>
    <source>
        <strain evidence="2">RSA 2281</strain>
    </source>
</reference>
<evidence type="ECO:0000313" key="3">
    <source>
        <dbReference type="Proteomes" id="UP001209540"/>
    </source>
</evidence>
<evidence type="ECO:0000256" key="1">
    <source>
        <dbReference type="SAM" id="MobiDB-lite"/>
    </source>
</evidence>
<feature type="compositionally biased region" description="Polar residues" evidence="1">
    <location>
        <begin position="262"/>
        <end position="274"/>
    </location>
</feature>
<organism evidence="2 3">
    <name type="scientific">Phascolomyces articulosus</name>
    <dbReference type="NCBI Taxonomy" id="60185"/>
    <lineage>
        <taxon>Eukaryota</taxon>
        <taxon>Fungi</taxon>
        <taxon>Fungi incertae sedis</taxon>
        <taxon>Mucoromycota</taxon>
        <taxon>Mucoromycotina</taxon>
        <taxon>Mucoromycetes</taxon>
        <taxon>Mucorales</taxon>
        <taxon>Lichtheimiaceae</taxon>
        <taxon>Phascolomyces</taxon>
    </lineage>
</organism>
<dbReference type="Proteomes" id="UP001209540">
    <property type="component" value="Unassembled WGS sequence"/>
</dbReference>
<comment type="caution">
    <text evidence="2">The sequence shown here is derived from an EMBL/GenBank/DDBJ whole genome shotgun (WGS) entry which is preliminary data.</text>
</comment>
<accession>A0AAD5KAZ5</accession>
<protein>
    <submittedName>
        <fullName evidence="2">Uncharacterized protein</fullName>
    </submittedName>
</protein>
<gene>
    <name evidence="2" type="ORF">BDA99DRAFT_571288</name>
</gene>
<dbReference type="EMBL" id="JAIXMP010000011">
    <property type="protein sequence ID" value="KAI9264933.1"/>
    <property type="molecule type" value="Genomic_DNA"/>
</dbReference>
<proteinExistence type="predicted"/>